<keyword evidence="7 8" id="KW-0407">Ion channel</keyword>
<dbReference type="SUPFAM" id="SSF81324">
    <property type="entry name" value="Voltage-gated potassium channels"/>
    <property type="match status" value="2"/>
</dbReference>
<evidence type="ECO:0000256" key="8">
    <source>
        <dbReference type="RuleBase" id="RU003857"/>
    </source>
</evidence>
<feature type="transmembrane region" description="Helical" evidence="9">
    <location>
        <begin position="291"/>
        <end position="309"/>
    </location>
</feature>
<evidence type="ECO:0000256" key="1">
    <source>
        <dbReference type="ARBA" id="ARBA00004141"/>
    </source>
</evidence>
<dbReference type="PANTHER" id="PTHR11003:SF352">
    <property type="entry name" value="BCDNA.GH04802-RELATED"/>
    <property type="match status" value="1"/>
</dbReference>
<evidence type="ECO:0000313" key="12">
    <source>
        <dbReference type="Proteomes" id="UP001154329"/>
    </source>
</evidence>
<keyword evidence="12" id="KW-1185">Reference proteome</keyword>
<keyword evidence="5 8" id="KW-0406">Ion transport</keyword>
<evidence type="ECO:0000256" key="4">
    <source>
        <dbReference type="ARBA" id="ARBA00022989"/>
    </source>
</evidence>
<feature type="transmembrane region" description="Helical" evidence="9">
    <location>
        <begin position="29"/>
        <end position="57"/>
    </location>
</feature>
<dbReference type="GO" id="GO:0030322">
    <property type="term" value="P:stabilization of membrane potential"/>
    <property type="evidence" value="ECO:0007669"/>
    <property type="project" value="TreeGrafter"/>
</dbReference>
<dbReference type="Gene3D" id="1.10.287.70">
    <property type="match status" value="1"/>
</dbReference>
<feature type="transmembrane region" description="Helical" evidence="9">
    <location>
        <begin position="345"/>
        <end position="368"/>
    </location>
</feature>
<dbReference type="GO" id="GO:0022841">
    <property type="term" value="F:potassium ion leak channel activity"/>
    <property type="evidence" value="ECO:0007669"/>
    <property type="project" value="TreeGrafter"/>
</dbReference>
<comment type="similarity">
    <text evidence="8">Belongs to the two pore domain potassium channel (TC 1.A.1.8) family.</text>
</comment>
<dbReference type="Pfam" id="PF07885">
    <property type="entry name" value="Ion_trans_2"/>
    <property type="match status" value="2"/>
</dbReference>
<evidence type="ECO:0000256" key="2">
    <source>
        <dbReference type="ARBA" id="ARBA00022448"/>
    </source>
</evidence>
<protein>
    <recommendedName>
        <fullName evidence="10">Potassium channel domain-containing protein</fullName>
    </recommendedName>
</protein>
<evidence type="ECO:0000256" key="5">
    <source>
        <dbReference type="ARBA" id="ARBA00023065"/>
    </source>
</evidence>
<sequence length="391" mass="44138">MERKRSGRRYYNKRKKTWTQQCKDYLRQFIAFLFSNIGIICLVVGYTIAGAFIFIVIEGAPGNAIAVIDRVGANRSGTADRIWDMVCCNAYCEDEWKQEVQVHLRSFQSHVIEAVRNFSYEGPNKQMTRWSFSGSFLYSLSVITTIGYGNVTPRTLMGKLVTILYAIVGMPLFLLYLSNIGDILAKSFKWIYAKCCLCRNCKKRRKRMLAIQRKEQWKMDMRDFKLNTGVLTEGEESDDEGTTDGSSSLSFNDTQEVTVPILLCLFIMVGYVSGGAILFSKWESWEFFDGSYFCFISLSTIGFGDFVPGNSITGPGTETSLGTGTNPSTGTFTGFRTSSGTVIELSFILCSMYLMLGMALIAMCFNLMQQDVVMKIRTCTDILRRISRCKN</sequence>
<feature type="domain" description="Potassium channel" evidence="10">
    <location>
        <begin position="127"/>
        <end position="185"/>
    </location>
</feature>
<dbReference type="InterPro" id="IPR013099">
    <property type="entry name" value="K_chnl_dom"/>
</dbReference>
<keyword evidence="2 8" id="KW-0813">Transport</keyword>
<gene>
    <name evidence="11" type="ORF">APHIGO_LOCUS4071</name>
</gene>
<dbReference type="AlphaFoldDB" id="A0A9P0IW15"/>
<keyword evidence="4 9" id="KW-1133">Transmembrane helix</keyword>
<proteinExistence type="inferred from homology"/>
<comment type="subcellular location">
    <subcellularLocation>
        <location evidence="1">Membrane</location>
        <topology evidence="1">Multi-pass membrane protein</topology>
    </subcellularLocation>
</comment>
<evidence type="ECO:0000256" key="6">
    <source>
        <dbReference type="ARBA" id="ARBA00023136"/>
    </source>
</evidence>
<name>A0A9P0IW15_APHGO</name>
<dbReference type="GO" id="GO:0005886">
    <property type="term" value="C:plasma membrane"/>
    <property type="evidence" value="ECO:0007669"/>
    <property type="project" value="TreeGrafter"/>
</dbReference>
<feature type="domain" description="Potassium channel" evidence="10">
    <location>
        <begin position="267"/>
        <end position="311"/>
    </location>
</feature>
<evidence type="ECO:0000256" key="7">
    <source>
        <dbReference type="ARBA" id="ARBA00023303"/>
    </source>
</evidence>
<keyword evidence="6 9" id="KW-0472">Membrane</keyword>
<feature type="transmembrane region" description="Helical" evidence="9">
    <location>
        <begin position="257"/>
        <end position="279"/>
    </location>
</feature>
<dbReference type="PANTHER" id="PTHR11003">
    <property type="entry name" value="POTASSIUM CHANNEL, SUBFAMILY K"/>
    <property type="match status" value="1"/>
</dbReference>
<reference evidence="11" key="2">
    <citation type="submission" date="2022-10" db="EMBL/GenBank/DDBJ databases">
        <authorList>
            <consortium name="ENA_rothamsted_submissions"/>
            <consortium name="culmorum"/>
            <person name="King R."/>
        </authorList>
    </citation>
    <scope>NUCLEOTIDE SEQUENCE</scope>
</reference>
<accession>A0A9P0IW15</accession>
<feature type="transmembrane region" description="Helical" evidence="9">
    <location>
        <begin position="130"/>
        <end position="148"/>
    </location>
</feature>
<evidence type="ECO:0000259" key="10">
    <source>
        <dbReference type="Pfam" id="PF07885"/>
    </source>
</evidence>
<evidence type="ECO:0000256" key="9">
    <source>
        <dbReference type="SAM" id="Phobius"/>
    </source>
</evidence>
<dbReference type="GO" id="GO:0015271">
    <property type="term" value="F:outward rectifier potassium channel activity"/>
    <property type="evidence" value="ECO:0007669"/>
    <property type="project" value="TreeGrafter"/>
</dbReference>
<dbReference type="PRINTS" id="PR01333">
    <property type="entry name" value="2POREKCHANEL"/>
</dbReference>
<evidence type="ECO:0000313" key="11">
    <source>
        <dbReference type="EMBL" id="CAH1720646.1"/>
    </source>
</evidence>
<feature type="transmembrane region" description="Helical" evidence="9">
    <location>
        <begin position="160"/>
        <end position="178"/>
    </location>
</feature>
<dbReference type="InterPro" id="IPR003280">
    <property type="entry name" value="2pore_dom_K_chnl"/>
</dbReference>
<dbReference type="Proteomes" id="UP001154329">
    <property type="component" value="Chromosome 2"/>
</dbReference>
<evidence type="ECO:0000256" key="3">
    <source>
        <dbReference type="ARBA" id="ARBA00022692"/>
    </source>
</evidence>
<organism evidence="11 12">
    <name type="scientific">Aphis gossypii</name>
    <name type="common">Cotton aphid</name>
    <dbReference type="NCBI Taxonomy" id="80765"/>
    <lineage>
        <taxon>Eukaryota</taxon>
        <taxon>Metazoa</taxon>
        <taxon>Ecdysozoa</taxon>
        <taxon>Arthropoda</taxon>
        <taxon>Hexapoda</taxon>
        <taxon>Insecta</taxon>
        <taxon>Pterygota</taxon>
        <taxon>Neoptera</taxon>
        <taxon>Paraneoptera</taxon>
        <taxon>Hemiptera</taxon>
        <taxon>Sternorrhyncha</taxon>
        <taxon>Aphidomorpha</taxon>
        <taxon>Aphidoidea</taxon>
        <taxon>Aphididae</taxon>
        <taxon>Aphidini</taxon>
        <taxon>Aphis</taxon>
        <taxon>Aphis</taxon>
    </lineage>
</organism>
<reference evidence="11" key="1">
    <citation type="submission" date="2022-02" db="EMBL/GenBank/DDBJ databases">
        <authorList>
            <person name="King R."/>
        </authorList>
    </citation>
    <scope>NUCLEOTIDE SEQUENCE</scope>
</reference>
<keyword evidence="3 8" id="KW-0812">Transmembrane</keyword>
<dbReference type="EMBL" id="OU899035">
    <property type="protein sequence ID" value="CAH1720646.1"/>
    <property type="molecule type" value="Genomic_DNA"/>
</dbReference>